<dbReference type="PANTHER" id="PTHR22748:SF19">
    <property type="entry name" value="ENDONUCLEASE_EXONUCLEASE_PHOSPHATASE DOMAIN-CONTAINING PROTEIN"/>
    <property type="match status" value="1"/>
</dbReference>
<name>A0AAN7HT46_QUERU</name>
<accession>A0AAN7HT46</accession>
<dbReference type="InterPro" id="IPR004808">
    <property type="entry name" value="AP_endonuc_1"/>
</dbReference>
<evidence type="ECO:0000313" key="8">
    <source>
        <dbReference type="EMBL" id="KAK4551239.1"/>
    </source>
</evidence>
<dbReference type="EMBL" id="JAXUIC010000094">
    <property type="protein sequence ID" value="KAK4551239.1"/>
    <property type="molecule type" value="Genomic_DNA"/>
</dbReference>
<dbReference type="Gene3D" id="3.60.10.10">
    <property type="entry name" value="Endonuclease/exonuclease/phosphatase"/>
    <property type="match status" value="1"/>
</dbReference>
<dbReference type="GO" id="GO:0003906">
    <property type="term" value="F:DNA-(apurinic or apyrimidinic site) endonuclease activity"/>
    <property type="evidence" value="ECO:0007669"/>
    <property type="project" value="TreeGrafter"/>
</dbReference>
<dbReference type="SUPFAM" id="SSF56219">
    <property type="entry name" value="DNase I-like"/>
    <property type="match status" value="1"/>
</dbReference>
<comment type="similarity">
    <text evidence="1">Belongs to the DNA repair enzymes AP/ExoA family.</text>
</comment>
<feature type="domain" description="Endonuclease/exonuclease/phosphatase" evidence="7">
    <location>
        <begin position="2"/>
        <end position="88"/>
    </location>
</feature>
<sequence length="166" mass="18761">MLSWNVRGLNNPHKRDVVKNLLREWKCDTVCFQESKLDSTSSSLVKSLWGSPFVDWGALDAIHTAGGVILMWDKRVVERVDSVVESFSISVVLKGVLDGFEWICSEVYGPTDGSLRYAMWAELDLVRSRWTGAWCLFGDFSVICYPTVILLVLLCLNSQISLLNIR</sequence>
<dbReference type="InterPro" id="IPR036691">
    <property type="entry name" value="Endo/exonu/phosph_ase_sf"/>
</dbReference>
<keyword evidence="2 5" id="KW-0479">Metal-binding</keyword>
<organism evidence="8 9">
    <name type="scientific">Quercus rubra</name>
    <name type="common">Northern red oak</name>
    <name type="synonym">Quercus borealis</name>
    <dbReference type="NCBI Taxonomy" id="3512"/>
    <lineage>
        <taxon>Eukaryota</taxon>
        <taxon>Viridiplantae</taxon>
        <taxon>Streptophyta</taxon>
        <taxon>Embryophyta</taxon>
        <taxon>Tracheophyta</taxon>
        <taxon>Spermatophyta</taxon>
        <taxon>Magnoliopsida</taxon>
        <taxon>eudicotyledons</taxon>
        <taxon>Gunneridae</taxon>
        <taxon>Pentapetalae</taxon>
        <taxon>rosids</taxon>
        <taxon>fabids</taxon>
        <taxon>Fagales</taxon>
        <taxon>Fagaceae</taxon>
        <taxon>Quercus</taxon>
    </lineage>
</organism>
<keyword evidence="6" id="KW-0472">Membrane</keyword>
<dbReference type="Pfam" id="PF03372">
    <property type="entry name" value="Exo_endo_phos"/>
    <property type="match status" value="1"/>
</dbReference>
<evidence type="ECO:0000256" key="5">
    <source>
        <dbReference type="PIRSR" id="PIRSR604808-2"/>
    </source>
</evidence>
<keyword evidence="5" id="KW-0464">Manganese</keyword>
<protein>
    <recommendedName>
        <fullName evidence="7">Endonuclease/exonuclease/phosphatase domain-containing protein</fullName>
    </recommendedName>
</protein>
<keyword evidence="3" id="KW-0378">Hydrolase</keyword>
<evidence type="ECO:0000259" key="7">
    <source>
        <dbReference type="Pfam" id="PF03372"/>
    </source>
</evidence>
<feature type="transmembrane region" description="Helical" evidence="6">
    <location>
        <begin position="131"/>
        <end position="156"/>
    </location>
</feature>
<dbReference type="GO" id="GO:0008311">
    <property type="term" value="F:double-stranded DNA 3'-5' DNA exonuclease activity"/>
    <property type="evidence" value="ECO:0007669"/>
    <property type="project" value="TreeGrafter"/>
</dbReference>
<keyword evidence="4 5" id="KW-0460">Magnesium</keyword>
<evidence type="ECO:0000256" key="6">
    <source>
        <dbReference type="SAM" id="Phobius"/>
    </source>
</evidence>
<keyword evidence="6" id="KW-0812">Transmembrane</keyword>
<dbReference type="GO" id="GO:0046872">
    <property type="term" value="F:metal ion binding"/>
    <property type="evidence" value="ECO:0007669"/>
    <property type="project" value="UniProtKB-KW"/>
</dbReference>
<dbReference type="GO" id="GO:0006284">
    <property type="term" value="P:base-excision repair"/>
    <property type="evidence" value="ECO:0007669"/>
    <property type="project" value="TreeGrafter"/>
</dbReference>
<keyword evidence="6" id="KW-1133">Transmembrane helix</keyword>
<evidence type="ECO:0000256" key="3">
    <source>
        <dbReference type="ARBA" id="ARBA00022801"/>
    </source>
</evidence>
<evidence type="ECO:0000313" key="9">
    <source>
        <dbReference type="Proteomes" id="UP001324115"/>
    </source>
</evidence>
<gene>
    <name evidence="8" type="ORF">RGQ29_032449</name>
</gene>
<evidence type="ECO:0000256" key="2">
    <source>
        <dbReference type="ARBA" id="ARBA00022723"/>
    </source>
</evidence>
<dbReference type="PANTHER" id="PTHR22748">
    <property type="entry name" value="AP ENDONUCLEASE"/>
    <property type="match status" value="1"/>
</dbReference>
<reference evidence="8 9" key="1">
    <citation type="journal article" date="2023" name="G3 (Bethesda)">
        <title>A haplotype-resolved chromosome-scale genome for Quercus rubra L. provides insights into the genetics of adaptive traits for red oak species.</title>
        <authorList>
            <person name="Kapoor B."/>
            <person name="Jenkins J."/>
            <person name="Schmutz J."/>
            <person name="Zhebentyayeva T."/>
            <person name="Kuelheim C."/>
            <person name="Coggeshall M."/>
            <person name="Heim C."/>
            <person name="Lasky J.R."/>
            <person name="Leites L."/>
            <person name="Islam-Faridi N."/>
            <person name="Romero-Severson J."/>
            <person name="DeLeo V.L."/>
            <person name="Lucas S.M."/>
            <person name="Lazic D."/>
            <person name="Gailing O."/>
            <person name="Carlson J."/>
            <person name="Staton M."/>
        </authorList>
    </citation>
    <scope>NUCLEOTIDE SEQUENCE [LARGE SCALE GENOMIC DNA]</scope>
    <source>
        <strain evidence="8">Pseudo-F2</strain>
    </source>
</reference>
<dbReference type="AlphaFoldDB" id="A0AAN7HT46"/>
<dbReference type="GO" id="GO:0005634">
    <property type="term" value="C:nucleus"/>
    <property type="evidence" value="ECO:0007669"/>
    <property type="project" value="TreeGrafter"/>
</dbReference>
<comment type="cofactor">
    <cofactor evidence="5">
        <name>Mg(2+)</name>
        <dbReference type="ChEBI" id="CHEBI:18420"/>
    </cofactor>
    <cofactor evidence="5">
        <name>Mn(2+)</name>
        <dbReference type="ChEBI" id="CHEBI:29035"/>
    </cofactor>
    <text evidence="5">Probably binds two magnesium or manganese ions per subunit.</text>
</comment>
<dbReference type="InterPro" id="IPR005135">
    <property type="entry name" value="Endo/exonuclease/phosphatase"/>
</dbReference>
<dbReference type="Proteomes" id="UP001324115">
    <property type="component" value="Unassembled WGS sequence"/>
</dbReference>
<comment type="caution">
    <text evidence="8">The sequence shown here is derived from an EMBL/GenBank/DDBJ whole genome shotgun (WGS) entry which is preliminary data.</text>
</comment>
<proteinExistence type="inferred from homology"/>
<dbReference type="GO" id="GO:0008081">
    <property type="term" value="F:phosphoric diester hydrolase activity"/>
    <property type="evidence" value="ECO:0007669"/>
    <property type="project" value="TreeGrafter"/>
</dbReference>
<feature type="binding site" evidence="5">
    <location>
        <position position="34"/>
    </location>
    <ligand>
        <name>Mg(2+)</name>
        <dbReference type="ChEBI" id="CHEBI:18420"/>
        <label>1</label>
    </ligand>
</feature>
<keyword evidence="9" id="KW-1185">Reference proteome</keyword>
<evidence type="ECO:0000256" key="4">
    <source>
        <dbReference type="ARBA" id="ARBA00022842"/>
    </source>
</evidence>
<evidence type="ECO:0000256" key="1">
    <source>
        <dbReference type="ARBA" id="ARBA00007092"/>
    </source>
</evidence>
<feature type="binding site" evidence="5">
    <location>
        <position position="5"/>
    </location>
    <ligand>
        <name>Mg(2+)</name>
        <dbReference type="ChEBI" id="CHEBI:18420"/>
        <label>1</label>
    </ligand>
</feature>